<dbReference type="SUPFAM" id="SSF160631">
    <property type="entry name" value="SMI1/KNR4-like"/>
    <property type="match status" value="1"/>
</dbReference>
<feature type="coiled-coil region" evidence="3">
    <location>
        <begin position="505"/>
        <end position="575"/>
    </location>
</feature>
<evidence type="ECO:0000256" key="2">
    <source>
        <dbReference type="ARBA" id="ARBA00022786"/>
    </source>
</evidence>
<dbReference type="InterPro" id="IPR007474">
    <property type="entry name" value="ApaG_domain"/>
</dbReference>
<keyword evidence="5" id="KW-0472">Membrane</keyword>
<evidence type="ECO:0000256" key="1">
    <source>
        <dbReference type="ARBA" id="ARBA00004906"/>
    </source>
</evidence>
<feature type="coiled-coil region" evidence="3">
    <location>
        <begin position="3663"/>
        <end position="3863"/>
    </location>
</feature>
<dbReference type="Gene3D" id="2.30.36.70">
    <property type="entry name" value="Actin, Chain A, domain 2"/>
    <property type="match status" value="1"/>
</dbReference>
<feature type="coiled-coil region" evidence="3">
    <location>
        <begin position="1885"/>
        <end position="2024"/>
    </location>
</feature>
<dbReference type="OrthoDB" id="2441647at2759"/>
<gene>
    <name evidence="8" type="ORF">HGM15179_005848</name>
</gene>
<protein>
    <submittedName>
        <fullName evidence="8">Uncharacterized protein</fullName>
    </submittedName>
</protein>
<dbReference type="Gene3D" id="1.10.287.1490">
    <property type="match status" value="1"/>
</dbReference>
<name>A0A8K1GNR2_9PASS</name>
<keyword evidence="3" id="KW-0175">Coiled coil</keyword>
<evidence type="ECO:0000256" key="4">
    <source>
        <dbReference type="SAM" id="MobiDB-lite"/>
    </source>
</evidence>
<dbReference type="PANTHER" id="PTHR18887:SF4">
    <property type="entry name" value="GOLGIN SUBFAMILY B MEMBER 1-LIKE"/>
    <property type="match status" value="1"/>
</dbReference>
<reference evidence="8" key="1">
    <citation type="submission" date="2019-04" db="EMBL/GenBank/DDBJ databases">
        <title>Genome assembly of Zosterops borbonicus 15179.</title>
        <authorList>
            <person name="Leroy T."/>
            <person name="Anselmetti Y."/>
            <person name="Tilak M.-K."/>
            <person name="Nabholz B."/>
        </authorList>
    </citation>
    <scope>NUCLEOTIDE SEQUENCE</scope>
    <source>
        <strain evidence="8">HGM_15179</strain>
        <tissue evidence="8">Muscle</tissue>
    </source>
</reference>
<dbReference type="SUPFAM" id="SSF53067">
    <property type="entry name" value="Actin-like ATPase domain"/>
    <property type="match status" value="1"/>
</dbReference>
<dbReference type="Pfam" id="PF04379">
    <property type="entry name" value="DUF525"/>
    <property type="match status" value="1"/>
</dbReference>
<feature type="coiled-coil region" evidence="3">
    <location>
        <begin position="5017"/>
        <end position="5044"/>
    </location>
</feature>
<feature type="coiled-coil region" evidence="3">
    <location>
        <begin position="4015"/>
        <end position="4244"/>
    </location>
</feature>
<dbReference type="Pfam" id="PF09346">
    <property type="entry name" value="SMI1_KNR4"/>
    <property type="match status" value="1"/>
</dbReference>
<dbReference type="SMART" id="SM00860">
    <property type="entry name" value="SMI1_KNR4"/>
    <property type="match status" value="1"/>
</dbReference>
<dbReference type="PROSITE" id="PS50181">
    <property type="entry name" value="FBOX"/>
    <property type="match status" value="1"/>
</dbReference>
<feature type="coiled-coil region" evidence="3">
    <location>
        <begin position="4651"/>
        <end position="4678"/>
    </location>
</feature>
<feature type="coiled-coil region" evidence="3">
    <location>
        <begin position="683"/>
        <end position="717"/>
    </location>
</feature>
<feature type="compositionally biased region" description="Polar residues" evidence="4">
    <location>
        <begin position="3140"/>
        <end position="3155"/>
    </location>
</feature>
<feature type="transmembrane region" description="Helical" evidence="5">
    <location>
        <begin position="412"/>
        <end position="434"/>
    </location>
</feature>
<feature type="coiled-coil region" evidence="3">
    <location>
        <begin position="1158"/>
        <end position="1486"/>
    </location>
</feature>
<dbReference type="InterPro" id="IPR026202">
    <property type="entry name" value="GOLGB1"/>
</dbReference>
<dbReference type="NCBIfam" id="NF003967">
    <property type="entry name" value="PRK05461.1"/>
    <property type="match status" value="1"/>
</dbReference>
<feature type="compositionally biased region" description="Basic and acidic residues" evidence="4">
    <location>
        <begin position="584"/>
        <end position="596"/>
    </location>
</feature>
<keyword evidence="5" id="KW-1133">Transmembrane helix</keyword>
<dbReference type="InterPro" id="IPR037883">
    <property type="entry name" value="Knr4/Smi1-like_sf"/>
</dbReference>
<keyword evidence="5" id="KW-0812">Transmembrane</keyword>
<accession>A0A8K1GNR2</accession>
<dbReference type="Proteomes" id="UP000796761">
    <property type="component" value="Unassembled WGS sequence"/>
</dbReference>
<feature type="coiled-coil region" evidence="3">
    <location>
        <begin position="931"/>
        <end position="1104"/>
    </location>
</feature>
<dbReference type="InterPro" id="IPR001810">
    <property type="entry name" value="F-box_dom"/>
</dbReference>
<dbReference type="Pfam" id="PF12937">
    <property type="entry name" value="F-box-like"/>
    <property type="match status" value="1"/>
</dbReference>
<dbReference type="InterPro" id="IPR018958">
    <property type="entry name" value="Knr4/Smi1-like_dom"/>
</dbReference>
<dbReference type="SUPFAM" id="SSF110069">
    <property type="entry name" value="ApaG-like"/>
    <property type="match status" value="1"/>
</dbReference>
<dbReference type="EMBL" id="SWJQ01000128">
    <property type="protein sequence ID" value="TRZ21322.1"/>
    <property type="molecule type" value="Genomic_DNA"/>
</dbReference>
<feature type="coiled-coil region" evidence="3">
    <location>
        <begin position="1812"/>
        <end position="1842"/>
    </location>
</feature>
<feature type="coiled-coil region" evidence="3">
    <location>
        <begin position="1519"/>
        <end position="1757"/>
    </location>
</feature>
<organism evidence="8 9">
    <name type="scientific">Zosterops borbonicus</name>
    <dbReference type="NCBI Taxonomy" id="364589"/>
    <lineage>
        <taxon>Eukaryota</taxon>
        <taxon>Metazoa</taxon>
        <taxon>Chordata</taxon>
        <taxon>Craniata</taxon>
        <taxon>Vertebrata</taxon>
        <taxon>Euteleostomi</taxon>
        <taxon>Archelosauria</taxon>
        <taxon>Archosauria</taxon>
        <taxon>Dinosauria</taxon>
        <taxon>Saurischia</taxon>
        <taxon>Theropoda</taxon>
        <taxon>Coelurosauria</taxon>
        <taxon>Aves</taxon>
        <taxon>Neognathae</taxon>
        <taxon>Neoaves</taxon>
        <taxon>Telluraves</taxon>
        <taxon>Australaves</taxon>
        <taxon>Passeriformes</taxon>
        <taxon>Sylvioidea</taxon>
        <taxon>Zosteropidae</taxon>
        <taxon>Zosterops</taxon>
    </lineage>
</organism>
<dbReference type="InterPro" id="IPR043129">
    <property type="entry name" value="ATPase_NBD"/>
</dbReference>
<feature type="coiled-coil region" evidence="3">
    <location>
        <begin position="3889"/>
        <end position="3972"/>
    </location>
</feature>
<dbReference type="InterPro" id="IPR036047">
    <property type="entry name" value="F-box-like_dom_sf"/>
</dbReference>
<keyword evidence="2" id="KW-0833">Ubl conjugation pathway</keyword>
<sequence>MAAPPDMELSPALSLELLPTDPLLLILSFLDYRDLVSCCYLSRRLNQLSSHDPLWKRHCKKYWLISDEEKSRRNQGWRAIFISTYSDLGRYIHYYATLKKAWDDLEQYLGQWCPRMIGSLKESVREEDLDAVEAQIHCKLPDDYRCSFRIHNGQKLVVPGLMGSMALSNHYRSEDLLDIDTAAGGFQQRLGLKQCLPLTFCIHTGLSQYMALESVEGRNKYEIFYQCPDQMARNPSAIVMFITGTSYLEWFTSYVNKVVTGGYPIIRDQIFRYVHDKDCVATTEDITVSVSTSFLPELSSVHPPHYFFTYRIRIEMSKDALPENACQLESRYWRITNAKGDVEEVQGPGVVGEFPVISPGKVYEYTSCTTFSTTSGYMEGYYTFHCLYNKDRFFNVTIPRFHMGESMTKMNCILLTACVVLIAFCGSVLMLVTFNLGMGRAWKPPGPGRNVGLIHLVEKDLALSCLKSFSSKMSHRGIMWKWGSGDDSPSKTAAAGPRDVGSASVTDLTEQLTSTEQLLAQLKELVREKDAELRSKDLQLKEEKESADAKLSKLKLQNKAKVASLTSQLEELKKQLPVAGGLEAKAEPKKASKDGDQENAAANRGKILVLRRRIEELESQITQKNEELQKKDAELEAQRSRGADMDAMLAEKEKRLAERDAYIRDLQVACGSGDAANEILLPNEELKNQLAAKESSLQSMEILVQNLTKKVGDSEEKCSLFQEQIESLKNTQNKEREHFQGKEAKYMENVRLFQNIIQEKEKELETQREKHEQELFRLAAKSDASADLEQLLKALKQKLHEKEEVMLGRTQVIDVLQKELDAKDQQLKEINENLKRLLSEKENLQSKLDAEKHVMRAQLKDMMEKHELEMTKVKEKYNAELHEIQEKHETELQEKDQALVLLQKQVAELSGGGQSESKEVKDVESITKEKMEDLEVQVKLKTEEASKSEAKFLKMKAWSKSRIKQLEDELKNLSSKNNDVSDLSNRVSELEVENEELQSKLQSLHEIRTQNEELLKKLELYEEQQRKLQADLDQVTKRAASQASESGSVDELQSQLLEWQENVPESEESRDQAREEKSAMALRMAQIEEEREAIVSGQQELEEELATVQGVGRLQQARRRGSQTSRKLQEEFPFDGKQSFQELNVPLDGTDSAEGENMGGLRSVVEELELERNQLQEQILFLEERCQDLEDRFQLQGRMEALQNENERLQTQLTQLRNQQMRDVEKNQILISGLNEQLKGLSDRNSFLENSLGEREQKLVSTTEKLEQIETLRKLLQEKDILNKELGEKFVHAEQKLNEALKKCSVYEVENVEQKTAISDLTERVATLKEKTLKQDSVVESMQLDLDQTNEELDKLNSSHLEERSQLIQDLQKREREIDNLKEALAEKDREMSVLSLNMTEYSEQVMILKHQVQCKEEEMRGLEEALSKSEREMHLLKEVQTADVRDASVKISALSEQSDTMRMELERVRAENEAKTKENEELIRQSTENSVTIKDLRSEIQASNVAYHNKLTECESQITLLKEQITRSSEKLQETEDKQRKETEYLKSQLEENNALKEKWNNLLKEKEGKAQALENELKSIKDSYNKLVLENAKKDEELAELSLRLTEHTDHEERAKKELQEKQELIISLEQKLGALEKRNEETKLKLIGDLEAKEAHCKELNDQLNEIHKQIKKWEMEAQEKASANSKLQADLEGKQEKLAEQVKANEYLKQNIDTMEKEKEQLIRENENLSKLLDVKESELLKKTQAVAELENKLSVSTAEYENTLSVLNCDKNTLAKEMEQLSVAAKQKESSVAEQLGEKTKECNVLAEQLSESKEQTQQLHEQVQSLLIQLKEIRDEEIKKEEMLNNKLSECNGLIQELSHSKEKNLLLQEQIQSITLNFETANRSLEEKNLQNDSLRKEMEESKLCVVELQDEIKNLKDEKTKLIQLVEERDLAVKSQGSELEKFQRQISEKMEENTVLNNQLQLLGKEVEVLRHEKEDFSRLLSEKSHECKCLQSEIASARHQVQTAALENEKLKADIETVNVTVIKKSEEIAALTSHLSQQSHHILDLKDQIDSLMMEKENLKITFEEKETLLSEKEALIQEVKDKVAGEERYVEFIADLRHQIQALNFETDDLRRAMQEKESEFKLLKDKSEESDVLRVQLSENMEVISNLQSQLKNMTEQLSQLNDSIVEKDGSLKQKVHECNSLKAQLSEVQDSCVVQEKQLQLLASEAEQLKVLVSEKEAAINSISIFSENLKMQLQDKETECGVLKKQLVELQEMKENFQKEVEHQKNVIIEMDQSLSEKESSLTENKSLLETLKEKARKDEEKTHLISQLQSQVHELTQELQNSKELVHEKENAFLSLQEKIATQYELRTELNVALGHKDEVIAGLLNSLKEKDASVQLAESNVNALSSEIDILRSKLEESGTAMKKLTEEFQEKDEKLDNHQKKIDSLTVELDSLKNEHQKALDQINTWEQELQQKDLAVESLRVTCTEQAENLESLKLELNSVNSKSSQDCHDNALLINSLQCQVESLEKEKKLLQDDVGKLMAENTELTASQTDLQKKLEDLREIHEKLETSENYSRMQIDAVKLQMKTEKEKLQMQVSVKGEELSKLELKCQTLEQSLLESENKWVTELDRANSQNNDLTEQLSSLESEMKSKDSKIQSLQQELDLIKEKLTRSLSPLLSSRVLCKEMKAQISDSELQPIDSKTQLEKFSSLVTAILSKETEGERLQLALLEKQKEIDTMKDELRSMESLEKQKEVLQSDIEKMKGKYTSEMECLSKEMVSLKETLGEQECLLKEREESLAEIKKQVEFLQGKMNESEEMVRTSQEKLQAEGKKVASLLEEMGEKDHLIKNLTSQVNQQKDLISGLSQQMKEKDSSVTQVMESLSNEMLNFSEERSTLNAKLQDLEAVHNSSVAELNRVLQELGDCKKELEHNQVMLSSREAEFKDLMNEKEEMKCNLEKMGKEKENLKKKLQAALIVRRDLMQKVGKLEKSGQEEIEKEQKKAEALSKQVNELTDKLKLIEGQNNDFESHLGTLNQQLVEKDAKISDLTKTLSSRASYLEELQQSIAKLNDVLAEKQNVCEQNLKSLEEKDSMLAHLQSVLNERARAYQEERSQLLLALEEVKSELKKKEELFKKSSLEETGSSAGDRNECLNPSNDINAMNQLQKEKEALQRQLLVMKEDTKKFQQEREEHMKLAADFDEQKTHLEQLRQEHKALQEILQTKCKELGFNQLEGKELVLPKALLGEEQADPRNLESDKSRNKVQVALLKESENMVTAVPSEDIELKELRNDYAKLHEEREMLKKELRTILAEFGDDKEEAISLKSLRQQEPCQDSLLEDIKHLQIKLKAHKTETVELKAVLEHVNNEKKALTQKSEEDYRMSQEELQRSRIEAKQEVAGKNEEIEALKCSLTDLKDKLGLEKELLNKAIKEGQEEAHHYKTAFEDMKSEKEELLSSLEKSNLELIKMKKEVEHFREENKNLVAELRLLREKAEMSKPVVLGKELKEENGTEKELGEVGSESNSLQGNLEGKVTAFQQSEADYSGKTKLREAIECESQKQMQTMEEPLAKPANLNDSKAQEQRAVTEEKSRERLQRKLQAALISRKEALRENRCLKEKIDQLMMEREELVNKTGMLEHLLELDREKQSSSAAASLSGEESLASENARLLTENENLTAACESLKSTMESIVQEKEAFSFQLNTLKDSQTVELTGWKAKHSELKQEYESLLQAYENISSKVADMRQVIDLSRKEKQEAVQRLREAQSEKEALQKHLQNLLDENEVIKNQLKQLGESKKMEVEELQSKAERQICEQEARMQEHQDRLGELTEQNHQLMEENEQLKQTSENLKQALEKIQNENDVLHNNITVTKATLGELQVQMEVYQNDTQSKISDALRENESLLKDINVLKDKFSEKEEAVLVLEQEKKFISEKARETEKSLLHKTHCLTKLDMECRSLTQEIVSLNEKVKILEDDKCLLQEELENVQESSYKVKSEKEFLETELLNHVKKVDHLTDRMKSVQVQNNLLLQQLEELKAEKSNVVREKEEQQLHLVKIFEEKVKSAQRDNNGTKNKTKELQELLKEKQQEINQLQKDSIKFQELILDLERSVKLSQSKNEKFEKDLSNASEKLAESNDKILHLKEELSAQMSLLDQSKREVDRLKDENLNWRKELQKKGDELQLQRRGYERELEFHLQQLKLHHKSEISNLEERHGALEREKDRVMSEVQGLQEEISTKDSQNKQLQADLNAALARLAAFTKCMSSLQDDRDRVITEMKTWEMQFKEAIQNKEKQLEDSNKRIAALQDELKDKITQIQELNIKYSVVEETKDELYLRQKSVDMQRYEELCRIKEENTFFFNRQQELESVLQSKEEALQALLKENNSLNHLIENSKSAGREIKALENNFTRQEQELQEILAEKEKMSAELQKQMTISEQMKIMLNNKDKEISLLISSKGDEISDYLTQVQTQHRNQIKEYELQVRALQMERQQAEESRQRLEDKLRNLQVEAEKAGQDKAAIASEVDAFKKSMSSLQNDRDNLFTRYKELEHLHQDVINQRDSLLVGSASETNALKQEIRVLLNRIDDLHSENAMLSAQLIKYREDLNQVLSLKDHQLKDLLKQKLECIKSLEHEKYDLQKQTKEMQLSSELQKGAAVALEHENKKLASKVSDLESLIASLNKEKLVSESGEKLLSSESIQKKESNGQHGEKLQKKVQELWKSRGKNADEEYSGTVLKLEDGDKPDASAEMLLEVQSQNSELRSQNEAFGKAMTALQNDRDRIIEDFKVLQGKYTSELKTERKKGDELAAELEGFKSHLLNILKENSLLHGAGLDAADQVTLAQVADGIGGVCRTLVSRELEVSRLSAECGNYVQQIDAFAKAMASLQDDRDKLLQELSHQKAKEGASLAAVEISKLKTKVDDLEKALHQTKAFQAETEREITSYQNELAGLRMEKNLLLSESQALRNQCQITVAEKDRQIAELQRLQQDLIGKKSLPAGSSYPVKALETASLAGSADGAEEIQRVLAEKNQLQAELQRCLQELQQKDLHFQQINSKVVQSAEENAVLSAQLKTLSQTLRDNQLHYTDLQNRYLRLEREYQAMQVTSFQGSVQDETRAEVPPGAPRERSGIIVEIDNMELNELRKRLAESEQQYETLQQGLSQLTETLAEEKRRREAAEEALGLSEERSNRFEAGSYRSVPSDYTVQMEAEEEREALIINPSEHVVVRKGVMVGMGQKYSNVGDETQSKRRILALEHPTERGIITKWDDMGKILLETFHVPAMYVENLTIYVQAWYQNALLTWSGKCALRVLWHWIWKMKQQLLPPPPPPPLELSDGQGKEFMVGMSNAAA</sequence>
<evidence type="ECO:0000256" key="3">
    <source>
        <dbReference type="SAM" id="Coils"/>
    </source>
</evidence>
<dbReference type="PANTHER" id="PTHR18887">
    <property type="entry name" value="GOLGI-ASSOCIATED PROTEIN GCP360-RELATED"/>
    <property type="match status" value="1"/>
</dbReference>
<feature type="coiled-coil region" evidence="3">
    <location>
        <begin position="3284"/>
        <end position="3490"/>
    </location>
</feature>
<dbReference type="InterPro" id="IPR036767">
    <property type="entry name" value="ApaG_sf"/>
</dbReference>
<feature type="coiled-coil region" evidence="3">
    <location>
        <begin position="5073"/>
        <end position="5100"/>
    </location>
</feature>
<feature type="coiled-coil region" evidence="3">
    <location>
        <begin position="4929"/>
        <end position="4963"/>
    </location>
</feature>
<dbReference type="SMART" id="SM00256">
    <property type="entry name" value="FBOX"/>
    <property type="match status" value="1"/>
</dbReference>
<dbReference type="SUPFAM" id="SSF81383">
    <property type="entry name" value="F-box domain"/>
    <property type="match status" value="1"/>
</dbReference>
<proteinExistence type="predicted"/>
<comment type="caution">
    <text evidence="8">The sequence shown here is derived from an EMBL/GenBank/DDBJ whole genome shotgun (WGS) entry which is preliminary data.</text>
</comment>
<feature type="domain" description="ApaG" evidence="7">
    <location>
        <begin position="280"/>
        <end position="410"/>
    </location>
</feature>
<feature type="coiled-coil region" evidence="3">
    <location>
        <begin position="750"/>
        <end position="905"/>
    </location>
</feature>
<feature type="coiled-coil region" evidence="3">
    <location>
        <begin position="4358"/>
        <end position="4427"/>
    </location>
</feature>
<dbReference type="Gene3D" id="2.60.40.1470">
    <property type="entry name" value="ApaG domain"/>
    <property type="match status" value="1"/>
</dbReference>
<feature type="coiled-coil region" evidence="3">
    <location>
        <begin position="2241"/>
        <end position="2348"/>
    </location>
</feature>
<feature type="region of interest" description="Disordered" evidence="4">
    <location>
        <begin position="3504"/>
        <end position="3524"/>
    </location>
</feature>
<comment type="pathway">
    <text evidence="1">Protein modification; protein ubiquitination.</text>
</comment>
<feature type="coiled-coil region" evidence="3">
    <location>
        <begin position="4464"/>
        <end position="4600"/>
    </location>
</feature>
<evidence type="ECO:0000313" key="8">
    <source>
        <dbReference type="EMBL" id="TRZ21322.1"/>
    </source>
</evidence>
<feature type="compositionally biased region" description="Basic and acidic residues" evidence="4">
    <location>
        <begin position="3504"/>
        <end position="3514"/>
    </location>
</feature>
<evidence type="ECO:0000313" key="9">
    <source>
        <dbReference type="Proteomes" id="UP000796761"/>
    </source>
</evidence>
<feature type="coiled-coil region" evidence="3">
    <location>
        <begin position="2053"/>
        <end position="2205"/>
    </location>
</feature>
<dbReference type="PROSITE" id="PS51087">
    <property type="entry name" value="APAG"/>
    <property type="match status" value="1"/>
</dbReference>
<feature type="coiled-coil region" evidence="3">
    <location>
        <begin position="2384"/>
        <end position="2668"/>
    </location>
</feature>
<feature type="coiled-coil region" evidence="3">
    <location>
        <begin position="3575"/>
        <end position="3630"/>
    </location>
</feature>
<dbReference type="CDD" id="cd22084">
    <property type="entry name" value="F-box_FBXO3"/>
    <property type="match status" value="1"/>
</dbReference>
<feature type="region of interest" description="Disordered" evidence="4">
    <location>
        <begin position="580"/>
        <end position="602"/>
    </location>
</feature>
<feature type="coiled-coil region" evidence="3">
    <location>
        <begin position="5127"/>
        <end position="5182"/>
    </location>
</feature>
<dbReference type="GO" id="GO:0005794">
    <property type="term" value="C:Golgi apparatus"/>
    <property type="evidence" value="ECO:0007669"/>
    <property type="project" value="InterPro"/>
</dbReference>
<keyword evidence="9" id="KW-1185">Reference proteome</keyword>
<feature type="coiled-coil region" evidence="3">
    <location>
        <begin position="4871"/>
        <end position="4898"/>
    </location>
</feature>
<feature type="coiled-coil region" evidence="3">
    <location>
        <begin position="607"/>
        <end position="641"/>
    </location>
</feature>
<evidence type="ECO:0000259" key="7">
    <source>
        <dbReference type="PROSITE" id="PS51087"/>
    </source>
</evidence>
<feature type="domain" description="F-box" evidence="6">
    <location>
        <begin position="12"/>
        <end position="58"/>
    </location>
</feature>
<dbReference type="Gene3D" id="1.20.1280.50">
    <property type="match status" value="1"/>
</dbReference>
<evidence type="ECO:0000259" key="6">
    <source>
        <dbReference type="PROSITE" id="PS50181"/>
    </source>
</evidence>
<evidence type="ECO:0000256" key="5">
    <source>
        <dbReference type="SAM" id="Phobius"/>
    </source>
</evidence>
<feature type="region of interest" description="Disordered" evidence="4">
    <location>
        <begin position="3135"/>
        <end position="3155"/>
    </location>
</feature>
<feature type="coiled-coil region" evidence="3">
    <location>
        <begin position="2721"/>
        <end position="3029"/>
    </location>
</feature>
<feature type="coiled-coil region" evidence="3">
    <location>
        <begin position="4277"/>
        <end position="4318"/>
    </location>
</feature>